<gene>
    <name evidence="2" type="ORF">ABDJ40_04595</name>
</gene>
<dbReference type="Pfam" id="PF07963">
    <property type="entry name" value="N_methyl"/>
    <property type="match status" value="1"/>
</dbReference>
<keyword evidence="1" id="KW-0812">Transmembrane</keyword>
<keyword evidence="1" id="KW-1133">Transmembrane helix</keyword>
<organism evidence="2 3">
    <name type="scientific">Roseateles flavus</name>
    <dbReference type="NCBI Taxonomy" id="3149041"/>
    <lineage>
        <taxon>Bacteria</taxon>
        <taxon>Pseudomonadati</taxon>
        <taxon>Pseudomonadota</taxon>
        <taxon>Betaproteobacteria</taxon>
        <taxon>Burkholderiales</taxon>
        <taxon>Sphaerotilaceae</taxon>
        <taxon>Roseateles</taxon>
    </lineage>
</organism>
<comment type="caution">
    <text evidence="2">The sequence shown here is derived from an EMBL/GenBank/DDBJ whole genome shotgun (WGS) entry which is preliminary data.</text>
</comment>
<keyword evidence="1" id="KW-0472">Membrane</keyword>
<feature type="transmembrane region" description="Helical" evidence="1">
    <location>
        <begin position="21"/>
        <end position="40"/>
    </location>
</feature>
<reference evidence="2 3" key="1">
    <citation type="submission" date="2024-05" db="EMBL/GenBank/DDBJ databases">
        <title>Roseateles sp. 2.12 16S ribosomal RNA gene Genome sequencing and assembly.</title>
        <authorList>
            <person name="Woo H."/>
        </authorList>
    </citation>
    <scope>NUCLEOTIDE SEQUENCE [LARGE SCALE GENOMIC DNA]</scope>
    <source>
        <strain evidence="2 3">2.12</strain>
    </source>
</reference>
<evidence type="ECO:0000313" key="2">
    <source>
        <dbReference type="EMBL" id="MEO3712043.1"/>
    </source>
</evidence>
<proteinExistence type="predicted"/>
<dbReference type="NCBIfam" id="TIGR02532">
    <property type="entry name" value="IV_pilin_GFxxxE"/>
    <property type="match status" value="1"/>
</dbReference>
<sequence>MNRKLPRGNPPSQGGFSMIEVLAAMVIFSSSAVVLFSWLGQTSDRLSKLQVEQQRLFAELDALEYIKGLNPMAQPEGEVRIGEQRIRWSSKAVGDALPTKAPSGGVGVYVVQLFSVKVTSFAPNSQSDQTIHLIGWKQTQDARRELPFDLR</sequence>
<evidence type="ECO:0000313" key="3">
    <source>
        <dbReference type="Proteomes" id="UP001462640"/>
    </source>
</evidence>
<dbReference type="InterPro" id="IPR012902">
    <property type="entry name" value="N_methyl_site"/>
</dbReference>
<accession>A0ABV0GAG5</accession>
<dbReference type="Proteomes" id="UP001462640">
    <property type="component" value="Unassembled WGS sequence"/>
</dbReference>
<evidence type="ECO:0000256" key="1">
    <source>
        <dbReference type="SAM" id="Phobius"/>
    </source>
</evidence>
<dbReference type="EMBL" id="JBDPZC010000001">
    <property type="protein sequence ID" value="MEO3712043.1"/>
    <property type="molecule type" value="Genomic_DNA"/>
</dbReference>
<keyword evidence="3" id="KW-1185">Reference proteome</keyword>
<dbReference type="RefSeq" id="WP_347606643.1">
    <property type="nucleotide sequence ID" value="NZ_JBDPZC010000001.1"/>
</dbReference>
<protein>
    <submittedName>
        <fullName evidence="2">Type II secretion system protein</fullName>
    </submittedName>
</protein>
<name>A0ABV0GAG5_9BURK</name>